<comment type="caution">
    <text evidence="1">The sequence shown here is derived from an EMBL/GenBank/DDBJ whole genome shotgun (WGS) entry which is preliminary data.</text>
</comment>
<organism evidence="1 2">
    <name type="scientific">Irpex rosettiformis</name>
    <dbReference type="NCBI Taxonomy" id="378272"/>
    <lineage>
        <taxon>Eukaryota</taxon>
        <taxon>Fungi</taxon>
        <taxon>Dikarya</taxon>
        <taxon>Basidiomycota</taxon>
        <taxon>Agaricomycotina</taxon>
        <taxon>Agaricomycetes</taxon>
        <taxon>Polyporales</taxon>
        <taxon>Irpicaceae</taxon>
        <taxon>Irpex</taxon>
    </lineage>
</organism>
<dbReference type="EMBL" id="MU274900">
    <property type="protein sequence ID" value="KAI0095105.1"/>
    <property type="molecule type" value="Genomic_DNA"/>
</dbReference>
<sequence>MPRNTLNLSAAWTDNTDYNIVPRTPHSRSGRAEEGFTEEDLHDADATSFATYREEQREPLLASSTSTSFPTTGYRSSGDDGGAKRSKLKPLTGKSVLSYTPLLVGVIAAGVLLSLVVVSLTRPKVLDDAIGFSEHANTVLASSAIADDVVVATPQRPQPSFVDTIPPTGYEISYENYTKFPLTGDEYRHECALYMSRMKMAHGAYWKAPPHGTMDVAHHDAVPDYVLPESVPMKVCSKTITYQLDGRVGLVADLALMAQAAAFARERNRTFFVDDTYWNRGKWTDHFQDVRARQPGPEPACRRPPPNELVACPRLARHWVINSRTARYHFGHHFQEAYENPYKHEINRQKPIFERASESFKQTIRPNAHNAELIRSTRMEIAATLNIQTTLSPSQHKDSDISQMKSAEQQLHEHNPDPYVAVHIRRGDRKTGWVPHGGKHLPLEDYVQATYNTWSRLYSQNASTRDDVFPDPPITYIASDSHAAAHEFASAFPPSTAVFSLDSSTNPDLRALAPQGEYVQEEFDGLDEADRIRLTRGMVVDFALLSGLWAWPGEVVPGATICTLTSNVCKMSAVGLGWNRAMGFEVDAEDEMGIPNEAKRRWVEIDNGGAVSPQWDGYEPF</sequence>
<accession>A0ACB8UL99</accession>
<name>A0ACB8UL99_9APHY</name>
<proteinExistence type="predicted"/>
<dbReference type="Proteomes" id="UP001055072">
    <property type="component" value="Unassembled WGS sequence"/>
</dbReference>
<gene>
    <name evidence="1" type="ORF">BDY19DRAFT_916313</name>
</gene>
<evidence type="ECO:0000313" key="2">
    <source>
        <dbReference type="Proteomes" id="UP001055072"/>
    </source>
</evidence>
<evidence type="ECO:0000313" key="1">
    <source>
        <dbReference type="EMBL" id="KAI0095105.1"/>
    </source>
</evidence>
<reference evidence="1" key="1">
    <citation type="journal article" date="2021" name="Environ. Microbiol.">
        <title>Gene family expansions and transcriptome signatures uncover fungal adaptations to wood decay.</title>
        <authorList>
            <person name="Hage H."/>
            <person name="Miyauchi S."/>
            <person name="Viragh M."/>
            <person name="Drula E."/>
            <person name="Min B."/>
            <person name="Chaduli D."/>
            <person name="Navarro D."/>
            <person name="Favel A."/>
            <person name="Norest M."/>
            <person name="Lesage-Meessen L."/>
            <person name="Balint B."/>
            <person name="Merenyi Z."/>
            <person name="de Eugenio L."/>
            <person name="Morin E."/>
            <person name="Martinez A.T."/>
            <person name="Baldrian P."/>
            <person name="Stursova M."/>
            <person name="Martinez M.J."/>
            <person name="Novotny C."/>
            <person name="Magnuson J.K."/>
            <person name="Spatafora J.W."/>
            <person name="Maurice S."/>
            <person name="Pangilinan J."/>
            <person name="Andreopoulos W."/>
            <person name="LaButti K."/>
            <person name="Hundley H."/>
            <person name="Na H."/>
            <person name="Kuo A."/>
            <person name="Barry K."/>
            <person name="Lipzen A."/>
            <person name="Henrissat B."/>
            <person name="Riley R."/>
            <person name="Ahrendt S."/>
            <person name="Nagy L.G."/>
            <person name="Grigoriev I.V."/>
            <person name="Martin F."/>
            <person name="Rosso M.N."/>
        </authorList>
    </citation>
    <scope>NUCLEOTIDE SEQUENCE</scope>
    <source>
        <strain evidence="1">CBS 384.51</strain>
    </source>
</reference>
<protein>
    <submittedName>
        <fullName evidence="1">Uncharacterized protein</fullName>
    </submittedName>
</protein>
<keyword evidence="2" id="KW-1185">Reference proteome</keyword>